<comment type="caution">
    <text evidence="5">The sequence shown here is derived from an EMBL/GenBank/DDBJ whole genome shotgun (WGS) entry which is preliminary data.</text>
</comment>
<dbReference type="Pfam" id="PF03450">
    <property type="entry name" value="CO_deh_flav_C"/>
    <property type="match status" value="1"/>
</dbReference>
<dbReference type="Gene3D" id="3.30.390.50">
    <property type="entry name" value="CO dehydrogenase flavoprotein, C-terminal domain"/>
    <property type="match status" value="1"/>
</dbReference>
<dbReference type="Gene3D" id="3.30.465.10">
    <property type="match status" value="1"/>
</dbReference>
<dbReference type="RefSeq" id="WP_219763931.1">
    <property type="nucleotide sequence ID" value="NZ_JAHYBZ010000005.1"/>
</dbReference>
<gene>
    <name evidence="5" type="ORF">KPL78_15790</name>
</gene>
<reference evidence="5 6" key="1">
    <citation type="submission" date="2021-07" db="EMBL/GenBank/DDBJ databases">
        <authorList>
            <person name="So Y."/>
        </authorList>
    </citation>
    <scope>NUCLEOTIDE SEQUENCE [LARGE SCALE GENOMIC DNA]</scope>
    <source>
        <strain evidence="5 6">HJA6</strain>
    </source>
</reference>
<dbReference type="SMART" id="SM01092">
    <property type="entry name" value="CO_deh_flav_C"/>
    <property type="match status" value="1"/>
</dbReference>
<feature type="domain" description="FAD-binding PCMH-type" evidence="4">
    <location>
        <begin position="1"/>
        <end position="177"/>
    </location>
</feature>
<dbReference type="InterPro" id="IPR036683">
    <property type="entry name" value="CO_DH_flav_C_dom_sf"/>
</dbReference>
<dbReference type="InterPro" id="IPR016169">
    <property type="entry name" value="FAD-bd_PCMH_sub2"/>
</dbReference>
<dbReference type="Pfam" id="PF00941">
    <property type="entry name" value="FAD_binding_5"/>
    <property type="match status" value="1"/>
</dbReference>
<dbReference type="EMBL" id="JAHYBZ010000005">
    <property type="protein sequence ID" value="MBW6399323.1"/>
    <property type="molecule type" value="Genomic_DNA"/>
</dbReference>
<evidence type="ECO:0000256" key="1">
    <source>
        <dbReference type="ARBA" id="ARBA00022630"/>
    </source>
</evidence>
<organism evidence="5 6">
    <name type="scientific">Roseomonas alba</name>
    <dbReference type="NCBI Taxonomy" id="2846776"/>
    <lineage>
        <taxon>Bacteria</taxon>
        <taxon>Pseudomonadati</taxon>
        <taxon>Pseudomonadota</taxon>
        <taxon>Alphaproteobacteria</taxon>
        <taxon>Acetobacterales</taxon>
        <taxon>Roseomonadaceae</taxon>
        <taxon>Roseomonas</taxon>
    </lineage>
</organism>
<dbReference type="InterPro" id="IPR036318">
    <property type="entry name" value="FAD-bd_PCMH-like_sf"/>
</dbReference>
<dbReference type="PANTHER" id="PTHR42659:SF2">
    <property type="entry name" value="XANTHINE DEHYDROGENASE SUBUNIT C-RELATED"/>
    <property type="match status" value="1"/>
</dbReference>
<dbReference type="PROSITE" id="PS51387">
    <property type="entry name" value="FAD_PCMH"/>
    <property type="match status" value="1"/>
</dbReference>
<dbReference type="PANTHER" id="PTHR42659">
    <property type="entry name" value="XANTHINE DEHYDROGENASE SUBUNIT C-RELATED"/>
    <property type="match status" value="1"/>
</dbReference>
<evidence type="ECO:0000256" key="3">
    <source>
        <dbReference type="ARBA" id="ARBA00023002"/>
    </source>
</evidence>
<dbReference type="InterPro" id="IPR005107">
    <property type="entry name" value="CO_DH_flav_C"/>
</dbReference>
<evidence type="ECO:0000313" key="5">
    <source>
        <dbReference type="EMBL" id="MBW6399323.1"/>
    </source>
</evidence>
<proteinExistence type="predicted"/>
<dbReference type="SUPFAM" id="SSF56176">
    <property type="entry name" value="FAD-binding/transporter-associated domain-like"/>
    <property type="match status" value="1"/>
</dbReference>
<evidence type="ECO:0000256" key="2">
    <source>
        <dbReference type="ARBA" id="ARBA00022827"/>
    </source>
</evidence>
<dbReference type="SUPFAM" id="SSF55447">
    <property type="entry name" value="CO dehydrogenase flavoprotein C-terminal domain-like"/>
    <property type="match status" value="1"/>
</dbReference>
<protein>
    <submittedName>
        <fullName evidence="5">FAD binding domain-containing protein</fullName>
    </submittedName>
</protein>
<keyword evidence="1" id="KW-0285">Flavoprotein</keyword>
<keyword evidence="6" id="KW-1185">Reference proteome</keyword>
<dbReference type="Gene3D" id="3.30.43.10">
    <property type="entry name" value="Uridine Diphospho-n-acetylenolpyruvylglucosamine Reductase, domain 2"/>
    <property type="match status" value="1"/>
</dbReference>
<keyword evidence="2" id="KW-0274">FAD</keyword>
<evidence type="ECO:0000313" key="6">
    <source>
        <dbReference type="Proteomes" id="UP001196565"/>
    </source>
</evidence>
<dbReference type="InterPro" id="IPR051312">
    <property type="entry name" value="Diverse_Substr_Oxidored"/>
</dbReference>
<dbReference type="InterPro" id="IPR016167">
    <property type="entry name" value="FAD-bd_PCMH_sub1"/>
</dbReference>
<dbReference type="InterPro" id="IPR002346">
    <property type="entry name" value="Mopterin_DH_FAD-bd"/>
</dbReference>
<accession>A0ABS7AAW9</accession>
<evidence type="ECO:0000259" key="4">
    <source>
        <dbReference type="PROSITE" id="PS51387"/>
    </source>
</evidence>
<dbReference type="Proteomes" id="UP001196565">
    <property type="component" value="Unassembled WGS sequence"/>
</dbReference>
<name>A0ABS7AAW9_9PROT</name>
<sequence length="285" mass="30144">MKPAAFDYHAPLTPEAALALLATHGEDGKVLAGGQSLVPTMAFRLARPAVLIDINRIEALNFCRPEGEVLRVGALTRHARFETPVVTGPLGLLLADVVRNIAHTPIRSRGTMCGSLAHADPASEWCCTALTLGATLVAASTAGERLITAGDWFQSIFTTALQPNELLTEVRLPMLGSGWRCGFSEFNRRAGDFALAMAVVALQVEGGVIREARIGLGGVGATPILAAEAAALLVGQSPGEVVWSEAAERAATCFEPTEDINATPEYRRDLVRAVVKRALRKAVAT</sequence>
<dbReference type="InterPro" id="IPR016166">
    <property type="entry name" value="FAD-bd_PCMH"/>
</dbReference>
<keyword evidence="3" id="KW-0560">Oxidoreductase</keyword>